<comment type="caution">
    <text evidence="1">The sequence shown here is derived from an EMBL/GenBank/DDBJ whole genome shotgun (WGS) entry which is preliminary data.</text>
</comment>
<reference evidence="1" key="1">
    <citation type="submission" date="2021-01" db="EMBL/GenBank/DDBJ databases">
        <authorList>
            <person name="Sun Q."/>
        </authorList>
    </citation>
    <scope>NUCLEOTIDE SEQUENCE</scope>
    <source>
        <strain evidence="1">YIM B02566</strain>
    </source>
</reference>
<name>A0ACC5QY98_9HYPH</name>
<dbReference type="EMBL" id="JAENHL010000004">
    <property type="protein sequence ID" value="MBK1865363.1"/>
    <property type="molecule type" value="Genomic_DNA"/>
</dbReference>
<accession>A0ACC5QY98</accession>
<evidence type="ECO:0000313" key="1">
    <source>
        <dbReference type="EMBL" id="MBK1865363.1"/>
    </source>
</evidence>
<dbReference type="Proteomes" id="UP000616151">
    <property type="component" value="Unassembled WGS sequence"/>
</dbReference>
<keyword evidence="2" id="KW-1185">Reference proteome</keyword>
<evidence type="ECO:0000313" key="2">
    <source>
        <dbReference type="Proteomes" id="UP000616151"/>
    </source>
</evidence>
<organism evidence="1 2">
    <name type="scientific">Taklimakanibacter albus</name>
    <dbReference type="NCBI Taxonomy" id="2800327"/>
    <lineage>
        <taxon>Bacteria</taxon>
        <taxon>Pseudomonadati</taxon>
        <taxon>Pseudomonadota</taxon>
        <taxon>Alphaproteobacteria</taxon>
        <taxon>Hyphomicrobiales</taxon>
        <taxon>Aestuariivirgaceae</taxon>
        <taxon>Taklimakanibacter</taxon>
    </lineage>
</organism>
<protein>
    <submittedName>
        <fullName evidence="1">TRAP transporter fused permease subunit</fullName>
    </submittedName>
</protein>
<proteinExistence type="predicted"/>
<gene>
    <name evidence="1" type="ORF">JHL16_03285</name>
</gene>
<sequence>MAQTELDQDKLDQLAIDSESGRTRRLVGWEAWLAAGLCAGLSLYALYWTQFAINTSIYRATFVGLVLAAAFLIYPLFPKGEGRHVRIIDWLLIALAFASIYYLTTHLEATKMRATSPLDIEVWLGGILILLVLEATRRATGWALPLIAAAFLLYAYFGRYMPEPFNHRGFSIARIVGQNYLTLEGLFSTPTDVAATFIIIFSLYGAVLDRGGAGKFFIDWAFALFGKRPAPAAPGRAVVASGFLLGTVSGSGVATTVTLASLSWPMLKRSGYNPATAGGLTAAAGIGATLSPPTLGAAAFIIAEYLDISYLDVLVMATIPTVLYYLCCWLMVEADARRLHVKPVKTSDQSLWKLTTSQGYHFLSLAAIAVLLIYGLSAFMAVFWSIVIAVILSLIRREQRLLTLPGAAAALVLTIILYFSGERLSVAAFLGLIAGGLVSIALHYWDKHQGRAPDAATERLIAALVEGGKGCVGIAATCATAGIIVSIINLTGLGLRLSGQIVELGGGSLAVTILLAAFAMWILGTAIPVTASYIIAAVILVPALVSLDVPAPAAHMFMFYYAVLADVSPPTALAPFAASAICGGSPFKTMMQAWKYTLPAFVVPVMFCLSPDGMGLLLSGSITQIVMITLTSSLALAGFCIGAAGWITGPASSVERLAAVLGGVAMMVPDYRWQLLGALLIASVAVVHVWRYRRLEAAR</sequence>